<keyword evidence="1" id="KW-0175">Coiled coil</keyword>
<accession>A0A1Y1YDN0</accession>
<proteinExistence type="predicted"/>
<dbReference type="AlphaFoldDB" id="A0A1Y1YDN0"/>
<feature type="coiled-coil region" evidence="1">
    <location>
        <begin position="90"/>
        <end position="142"/>
    </location>
</feature>
<sequence length="287" mass="33396">MISAGFEMNQLTATLEEITSQLGGRKKVDTSVQELEQTKALLQRYKNRCLSLENALNQSNQALKGFETVRSKTTKVDQENSSWKDHNSETDKLRQQVARIMEENRNFRNECSKQQVQVHKQVTELTEQNKRLSVENRDLRERLFKEKQSLEHVEKLYARTHNVLDSMCKRMKAMESESQQKQEPEFRNSHAVGKDPHDGYTRENEKECFDKERDLPKRNAEISRPISSFDVFRSMQTPEWRFRKDEKENFPGTIKAKEYGIDSFGTGPRKGPASSLQNFKSTASPLT</sequence>
<feature type="region of interest" description="Disordered" evidence="2">
    <location>
        <begin position="173"/>
        <end position="210"/>
    </location>
</feature>
<evidence type="ECO:0000313" key="4">
    <source>
        <dbReference type="Proteomes" id="UP000193498"/>
    </source>
</evidence>
<keyword evidence="4" id="KW-1185">Reference proteome</keyword>
<evidence type="ECO:0000256" key="1">
    <source>
        <dbReference type="SAM" id="Coils"/>
    </source>
</evidence>
<organism evidence="3 4">
    <name type="scientific">Basidiobolus meristosporus CBS 931.73</name>
    <dbReference type="NCBI Taxonomy" id="1314790"/>
    <lineage>
        <taxon>Eukaryota</taxon>
        <taxon>Fungi</taxon>
        <taxon>Fungi incertae sedis</taxon>
        <taxon>Zoopagomycota</taxon>
        <taxon>Entomophthoromycotina</taxon>
        <taxon>Basidiobolomycetes</taxon>
        <taxon>Basidiobolales</taxon>
        <taxon>Basidiobolaceae</taxon>
        <taxon>Basidiobolus</taxon>
    </lineage>
</organism>
<feature type="region of interest" description="Disordered" evidence="2">
    <location>
        <begin position="258"/>
        <end position="287"/>
    </location>
</feature>
<name>A0A1Y1YDN0_9FUNG</name>
<dbReference type="Proteomes" id="UP000193498">
    <property type="component" value="Unassembled WGS sequence"/>
</dbReference>
<gene>
    <name evidence="3" type="ORF">K493DRAFT_21373</name>
</gene>
<feature type="compositionally biased region" description="Polar residues" evidence="2">
    <location>
        <begin position="274"/>
        <end position="287"/>
    </location>
</feature>
<protein>
    <submittedName>
        <fullName evidence="3">Uncharacterized protein</fullName>
    </submittedName>
</protein>
<feature type="coiled-coil region" evidence="1">
    <location>
        <begin position="28"/>
        <end position="62"/>
    </location>
</feature>
<comment type="caution">
    <text evidence="3">The sequence shown here is derived from an EMBL/GenBank/DDBJ whole genome shotgun (WGS) entry which is preliminary data.</text>
</comment>
<evidence type="ECO:0000256" key="2">
    <source>
        <dbReference type="SAM" id="MobiDB-lite"/>
    </source>
</evidence>
<dbReference type="EMBL" id="MCFE01000161">
    <property type="protein sequence ID" value="ORX96102.1"/>
    <property type="molecule type" value="Genomic_DNA"/>
</dbReference>
<reference evidence="3 4" key="1">
    <citation type="submission" date="2016-07" db="EMBL/GenBank/DDBJ databases">
        <title>Pervasive Adenine N6-methylation of Active Genes in Fungi.</title>
        <authorList>
            <consortium name="DOE Joint Genome Institute"/>
            <person name="Mondo S.J."/>
            <person name="Dannebaum R.O."/>
            <person name="Kuo R.C."/>
            <person name="Labutti K."/>
            <person name="Haridas S."/>
            <person name="Kuo A."/>
            <person name="Salamov A."/>
            <person name="Ahrendt S.R."/>
            <person name="Lipzen A."/>
            <person name="Sullivan W."/>
            <person name="Andreopoulos W.B."/>
            <person name="Clum A."/>
            <person name="Lindquist E."/>
            <person name="Daum C."/>
            <person name="Ramamoorthy G.K."/>
            <person name="Gryganskyi A."/>
            <person name="Culley D."/>
            <person name="Magnuson J.K."/>
            <person name="James T.Y."/>
            <person name="O'Malley M.A."/>
            <person name="Stajich J.E."/>
            <person name="Spatafora J.W."/>
            <person name="Visel A."/>
            <person name="Grigoriev I.V."/>
        </authorList>
    </citation>
    <scope>NUCLEOTIDE SEQUENCE [LARGE SCALE GENOMIC DNA]</scope>
    <source>
        <strain evidence="3 4">CBS 931.73</strain>
    </source>
</reference>
<evidence type="ECO:0000313" key="3">
    <source>
        <dbReference type="EMBL" id="ORX96102.1"/>
    </source>
</evidence>
<dbReference type="InParanoid" id="A0A1Y1YDN0"/>